<accession>D5AEE0</accession>
<dbReference type="EMBL" id="BT124674">
    <property type="protein sequence ID" value="ADE77909.1"/>
    <property type="molecule type" value="mRNA"/>
</dbReference>
<evidence type="ECO:0000313" key="1">
    <source>
        <dbReference type="EMBL" id="ADE77909.1"/>
    </source>
</evidence>
<reference evidence="1" key="1">
    <citation type="submission" date="2010-04" db="EMBL/GenBank/DDBJ databases">
        <authorList>
            <person name="Reid K.E."/>
            <person name="Liao N."/>
            <person name="Chan S."/>
            <person name="Docking R."/>
            <person name="Taylor G."/>
            <person name="Moore R."/>
            <person name="Mayo M."/>
            <person name="Munro S."/>
            <person name="King J."/>
            <person name="Yanchuk A."/>
            <person name="Holt R."/>
            <person name="Jones S."/>
            <person name="Marra M."/>
            <person name="Ritland C.E."/>
            <person name="Ritland K."/>
            <person name="Bohlmann J."/>
        </authorList>
    </citation>
    <scope>NUCLEOTIDE SEQUENCE</scope>
    <source>
        <tissue evidence="1">Bud</tissue>
    </source>
</reference>
<dbReference type="AlphaFoldDB" id="D5AEE0"/>
<proteinExistence type="evidence at transcript level"/>
<organism evidence="1">
    <name type="scientific">Picea sitchensis</name>
    <name type="common">Sitka spruce</name>
    <name type="synonym">Pinus sitchensis</name>
    <dbReference type="NCBI Taxonomy" id="3332"/>
    <lineage>
        <taxon>Eukaryota</taxon>
        <taxon>Viridiplantae</taxon>
        <taxon>Streptophyta</taxon>
        <taxon>Embryophyta</taxon>
        <taxon>Tracheophyta</taxon>
        <taxon>Spermatophyta</taxon>
        <taxon>Pinopsida</taxon>
        <taxon>Pinidae</taxon>
        <taxon>Conifers I</taxon>
        <taxon>Pinales</taxon>
        <taxon>Pinaceae</taxon>
        <taxon>Picea</taxon>
    </lineage>
</organism>
<sequence length="53" mass="6252">MCAEKRRDDDGVRVFVAGDKEQMETIMPNHWLNVWSGDREKDRKKVFCAPLSR</sequence>
<name>D5AEE0_PICSI</name>
<protein>
    <submittedName>
        <fullName evidence="1">Uncharacterized protein</fullName>
    </submittedName>
</protein>